<gene>
    <name evidence="1" type="ORF">L1987_67175</name>
</gene>
<dbReference type="EMBL" id="CM042039">
    <property type="protein sequence ID" value="KAI3727361.1"/>
    <property type="molecule type" value="Genomic_DNA"/>
</dbReference>
<comment type="caution">
    <text evidence="1">The sequence shown here is derived from an EMBL/GenBank/DDBJ whole genome shotgun (WGS) entry which is preliminary data.</text>
</comment>
<sequence length="68" mass="7479">MLKSTFEHSTQAPSIVGTSSSLSQGTFKTSYSNDALQKVSLLLLLFYVGKKNIYFVYKNANKNVALKG</sequence>
<organism evidence="1 2">
    <name type="scientific">Smallanthus sonchifolius</name>
    <dbReference type="NCBI Taxonomy" id="185202"/>
    <lineage>
        <taxon>Eukaryota</taxon>
        <taxon>Viridiplantae</taxon>
        <taxon>Streptophyta</taxon>
        <taxon>Embryophyta</taxon>
        <taxon>Tracheophyta</taxon>
        <taxon>Spermatophyta</taxon>
        <taxon>Magnoliopsida</taxon>
        <taxon>eudicotyledons</taxon>
        <taxon>Gunneridae</taxon>
        <taxon>Pentapetalae</taxon>
        <taxon>asterids</taxon>
        <taxon>campanulids</taxon>
        <taxon>Asterales</taxon>
        <taxon>Asteraceae</taxon>
        <taxon>Asteroideae</taxon>
        <taxon>Heliantheae alliance</taxon>
        <taxon>Millerieae</taxon>
        <taxon>Smallanthus</taxon>
    </lineage>
</organism>
<evidence type="ECO:0000313" key="1">
    <source>
        <dbReference type="EMBL" id="KAI3727361.1"/>
    </source>
</evidence>
<protein>
    <submittedName>
        <fullName evidence="1">Uncharacterized protein</fullName>
    </submittedName>
</protein>
<reference evidence="2" key="1">
    <citation type="journal article" date="2022" name="Mol. Ecol. Resour.">
        <title>The genomes of chicory, endive, great burdock and yacon provide insights into Asteraceae palaeo-polyploidization history and plant inulin production.</title>
        <authorList>
            <person name="Fan W."/>
            <person name="Wang S."/>
            <person name="Wang H."/>
            <person name="Wang A."/>
            <person name="Jiang F."/>
            <person name="Liu H."/>
            <person name="Zhao H."/>
            <person name="Xu D."/>
            <person name="Zhang Y."/>
        </authorList>
    </citation>
    <scope>NUCLEOTIDE SEQUENCE [LARGE SCALE GENOMIC DNA]</scope>
    <source>
        <strain evidence="2">cv. Yunnan</strain>
    </source>
</reference>
<proteinExistence type="predicted"/>
<dbReference type="Proteomes" id="UP001056120">
    <property type="component" value="Linkage Group LG22"/>
</dbReference>
<accession>A0ACB9BZC9</accession>
<evidence type="ECO:0000313" key="2">
    <source>
        <dbReference type="Proteomes" id="UP001056120"/>
    </source>
</evidence>
<name>A0ACB9BZC9_9ASTR</name>
<keyword evidence="2" id="KW-1185">Reference proteome</keyword>
<reference evidence="1 2" key="2">
    <citation type="journal article" date="2022" name="Mol. Ecol. Resour.">
        <title>The genomes of chicory, endive, great burdock and yacon provide insights into Asteraceae paleo-polyploidization history and plant inulin production.</title>
        <authorList>
            <person name="Fan W."/>
            <person name="Wang S."/>
            <person name="Wang H."/>
            <person name="Wang A."/>
            <person name="Jiang F."/>
            <person name="Liu H."/>
            <person name="Zhao H."/>
            <person name="Xu D."/>
            <person name="Zhang Y."/>
        </authorList>
    </citation>
    <scope>NUCLEOTIDE SEQUENCE [LARGE SCALE GENOMIC DNA]</scope>
    <source>
        <strain evidence="2">cv. Yunnan</strain>
        <tissue evidence="1">Leaves</tissue>
    </source>
</reference>